<dbReference type="InterPro" id="IPR019818">
    <property type="entry name" value="IsoCit/isopropylmalate_DH_CS"/>
</dbReference>
<dbReference type="PROSITE" id="PS00470">
    <property type="entry name" value="IDH_IMDH"/>
    <property type="match status" value="1"/>
</dbReference>
<dbReference type="PANTHER" id="PTHR11835:SF34">
    <property type="entry name" value="ISOCITRATE DEHYDROGENASE [NAD] SUBUNIT ALPHA, MITOCHONDRIAL"/>
    <property type="match status" value="1"/>
</dbReference>
<accession>A0A2W4QXT6</accession>
<dbReference type="GO" id="GO:0006102">
    <property type="term" value="P:isocitrate metabolic process"/>
    <property type="evidence" value="ECO:0007669"/>
    <property type="project" value="TreeGrafter"/>
</dbReference>
<dbReference type="SUPFAM" id="SSF53659">
    <property type="entry name" value="Isocitrate/Isopropylmalate dehydrogenase-like"/>
    <property type="match status" value="1"/>
</dbReference>
<evidence type="ECO:0000256" key="1">
    <source>
        <dbReference type="ARBA" id="ARBA00007769"/>
    </source>
</evidence>
<sequence length="338" mass="36476">MHKVTLIPGDGIGPAIVAATTRVIEATGVKIEWDRQLAGMSAVDKYSNPLPEATIESIRQTRIALKGPLTTPVGGGYRSVNVNLRQTFNLYANVRPAISFEGTDTVFKNVNLVTIRENTEGLYAGIEHFIKVDEETIAAESSAVITTKGSERIIKYAFDYARKVKRKKVTLVHKANILKCTSGLFLEIGREMAKQYPDIEFDDRIVDACCMQMVMKPEIFDIIVTTNLFGDILSDLASGLVGGLGLTVGANIGKDAAIFEAVHGSAPDIAHLGIANPIATILAGSMMLEHLGELDAAERIEQAVREVIREGDCLTPDLKKGSTHGTDDLADAIVKKLG</sequence>
<feature type="domain" description="Isopropylmalate dehydrogenase-like" evidence="3">
    <location>
        <begin position="3"/>
        <end position="333"/>
    </location>
</feature>
<dbReference type="Proteomes" id="UP000249396">
    <property type="component" value="Unassembled WGS sequence"/>
</dbReference>
<evidence type="ECO:0000313" key="5">
    <source>
        <dbReference type="Proteomes" id="UP000249396"/>
    </source>
</evidence>
<organism evidence="4 5">
    <name type="scientific">Candidatus Methylumidiphilus alinenensis</name>
    <dbReference type="NCBI Taxonomy" id="2202197"/>
    <lineage>
        <taxon>Bacteria</taxon>
        <taxon>Pseudomonadati</taxon>
        <taxon>Pseudomonadota</taxon>
        <taxon>Gammaproteobacteria</taxon>
        <taxon>Methylococcales</taxon>
        <taxon>Candidatus Methylumidiphilus</taxon>
    </lineage>
</organism>
<dbReference type="Gene3D" id="3.40.718.10">
    <property type="entry name" value="Isopropylmalate Dehydrogenase"/>
    <property type="match status" value="1"/>
</dbReference>
<dbReference type="EMBL" id="QJPH01000348">
    <property type="protein sequence ID" value="PZN76921.1"/>
    <property type="molecule type" value="Genomic_DNA"/>
</dbReference>
<comment type="caution">
    <text evidence="4">The sequence shown here is derived from an EMBL/GenBank/DDBJ whole genome shotgun (WGS) entry which is preliminary data.</text>
</comment>
<dbReference type="GO" id="GO:0004449">
    <property type="term" value="F:isocitrate dehydrogenase (NAD+) activity"/>
    <property type="evidence" value="ECO:0007669"/>
    <property type="project" value="TreeGrafter"/>
</dbReference>
<gene>
    <name evidence="4" type="ORF">DM484_15670</name>
</gene>
<reference evidence="4 5" key="1">
    <citation type="journal article" date="2018" name="Aquat. Microb. Ecol.">
        <title>Gammaproteobacterial methanotrophs dominate.</title>
        <authorList>
            <person name="Rissanen A.J."/>
            <person name="Saarenheimo J."/>
            <person name="Tiirola M."/>
            <person name="Peura S."/>
            <person name="Aalto S.L."/>
            <person name="Karvinen A."/>
            <person name="Nykanen H."/>
        </authorList>
    </citation>
    <scope>NUCLEOTIDE SEQUENCE [LARGE SCALE GENOMIC DNA]</scope>
    <source>
        <strain evidence="4">AMbin10</strain>
    </source>
</reference>
<dbReference type="InterPro" id="IPR024084">
    <property type="entry name" value="IsoPropMal-DH-like_dom"/>
</dbReference>
<dbReference type="AlphaFoldDB" id="A0A2W4QXT6"/>
<dbReference type="GO" id="GO:0000287">
    <property type="term" value="F:magnesium ion binding"/>
    <property type="evidence" value="ECO:0007669"/>
    <property type="project" value="InterPro"/>
</dbReference>
<dbReference type="GO" id="GO:0051287">
    <property type="term" value="F:NAD binding"/>
    <property type="evidence" value="ECO:0007669"/>
    <property type="project" value="InterPro"/>
</dbReference>
<dbReference type="PANTHER" id="PTHR11835">
    <property type="entry name" value="DECARBOXYLATING DEHYDROGENASES-ISOCITRATE, ISOPROPYLMALATE, TARTRATE"/>
    <property type="match status" value="1"/>
</dbReference>
<dbReference type="FunFam" id="3.40.718.10:FF:000014">
    <property type="entry name" value="Isocitrate dehydrogenase (NAD(+))"/>
    <property type="match status" value="1"/>
</dbReference>
<evidence type="ECO:0000313" key="4">
    <source>
        <dbReference type="EMBL" id="PZN76921.1"/>
    </source>
</evidence>
<keyword evidence="2" id="KW-0560">Oxidoreductase</keyword>
<protein>
    <submittedName>
        <fullName evidence="4">NAD-dependent isocitrate dehydrogenase</fullName>
    </submittedName>
</protein>
<evidence type="ECO:0000256" key="2">
    <source>
        <dbReference type="ARBA" id="ARBA00023002"/>
    </source>
</evidence>
<proteinExistence type="inferred from homology"/>
<comment type="similarity">
    <text evidence="1">Belongs to the isocitrate and isopropylmalate dehydrogenases family.</text>
</comment>
<dbReference type="SMART" id="SM01329">
    <property type="entry name" value="Iso_dh"/>
    <property type="match status" value="1"/>
</dbReference>
<dbReference type="GO" id="GO:0006099">
    <property type="term" value="P:tricarboxylic acid cycle"/>
    <property type="evidence" value="ECO:0007669"/>
    <property type="project" value="TreeGrafter"/>
</dbReference>
<evidence type="ECO:0000259" key="3">
    <source>
        <dbReference type="SMART" id="SM01329"/>
    </source>
</evidence>
<name>A0A2W4QXT6_9GAMM</name>
<dbReference type="Pfam" id="PF00180">
    <property type="entry name" value="Iso_dh"/>
    <property type="match status" value="1"/>
</dbReference>